<comment type="caution">
    <text evidence="2">The sequence shown here is derived from an EMBL/GenBank/DDBJ whole genome shotgun (WGS) entry which is preliminary data.</text>
</comment>
<accession>A0ABN9RU54</accession>
<dbReference type="EMBL" id="CAUYUJ010008096">
    <property type="protein sequence ID" value="CAK0822859.1"/>
    <property type="molecule type" value="Genomic_DNA"/>
</dbReference>
<reference evidence="2" key="1">
    <citation type="submission" date="2023-10" db="EMBL/GenBank/DDBJ databases">
        <authorList>
            <person name="Chen Y."/>
            <person name="Shah S."/>
            <person name="Dougan E. K."/>
            <person name="Thang M."/>
            <person name="Chan C."/>
        </authorList>
    </citation>
    <scope>NUCLEOTIDE SEQUENCE [LARGE SCALE GENOMIC DNA]</scope>
</reference>
<feature type="non-terminal residue" evidence="2">
    <location>
        <position position="1"/>
    </location>
</feature>
<evidence type="ECO:0000313" key="2">
    <source>
        <dbReference type="EMBL" id="CAK0822859.1"/>
    </source>
</evidence>
<dbReference type="Proteomes" id="UP001189429">
    <property type="component" value="Unassembled WGS sequence"/>
</dbReference>
<proteinExistence type="predicted"/>
<evidence type="ECO:0000313" key="3">
    <source>
        <dbReference type="Proteomes" id="UP001189429"/>
    </source>
</evidence>
<evidence type="ECO:0000256" key="1">
    <source>
        <dbReference type="SAM" id="MobiDB-lite"/>
    </source>
</evidence>
<organism evidence="2 3">
    <name type="scientific">Prorocentrum cordatum</name>
    <dbReference type="NCBI Taxonomy" id="2364126"/>
    <lineage>
        <taxon>Eukaryota</taxon>
        <taxon>Sar</taxon>
        <taxon>Alveolata</taxon>
        <taxon>Dinophyceae</taxon>
        <taxon>Prorocentrales</taxon>
        <taxon>Prorocentraceae</taxon>
        <taxon>Prorocentrum</taxon>
    </lineage>
</organism>
<protein>
    <submittedName>
        <fullName evidence="2">Uncharacterized protein</fullName>
    </submittedName>
</protein>
<feature type="region of interest" description="Disordered" evidence="1">
    <location>
        <begin position="19"/>
        <end position="38"/>
    </location>
</feature>
<keyword evidence="3" id="KW-1185">Reference proteome</keyword>
<sequence>EEEEEEPQSEDARQLQLLRRPGGLALRPPPDTRGPASCWGAPRGIVSSGWRIARDGLMACIVSRFYLTAKTDRFLVGPKEGIVTPEGGLGGIQTGCPGTPPGNRRFLF</sequence>
<gene>
    <name evidence="2" type="ORF">PCOR1329_LOCUS23767</name>
</gene>
<name>A0ABN9RU54_9DINO</name>